<sequence length="1509" mass="176628">MPRSERFGESSLPNEEQENSIITNQITVLSLFPYYIGQNVACTIVDSLCDDNFRLLRNLKTEKEVNWVMEVINFGLSLQLTEINTLSECVNIYIMWINAICKNTDENLPKVISQDRNKYLNTILDNLPVVFNMRKHIYQCLKDSELENLKKHISLCNKIVEVIYSLVTCTTPQLTWVSLLHFQIDSCNNILTLPYFPQLRSQSNSIFKVFEESNLVNSMLENLFLCWFKSCLYHMPSDVLWKRLFKLIIECRHQIYLIELWRKYCFELTLEMFVRINKCESRRMQDENKRNSMFANFNESTICVMWFYVINMLQRPIEMSQLNCFVKSEKFRALEYLSPKFHALSLQAINLNIHILFKETIMCFINIMDFLMQIETSSNYDVITSFKYQKQLIINFYRKLKLSAPQIKERGVKPKFDNFKTLESSMPNCNYSILHKRKIFDPIDTKNYNLHLRKLHQKDGFKIIQMSHIEVIDKSDDSDTKSIESENGGVLNQDPVSYISNIMRNSNCLNSVYYLFYFFKNWIFDLLLVDADKAAVSKMLVDNPIGYSELVGHICRVFSNCVIITSDIGMFNDEEIIKISTIIKQSIHLAHECKIYPLIASIIINSVNIMKCGMKLIFLLIDDYLLICQFVLISKLDEKYVNDTLKKAAISILISMIALIKQLSIKDINFIYKSQTDSTNSAIFNSIATALRVSIYSETNSENLQLLLMALLANGTPELAMDSCKLKKEMQVISMQIIITQSLSIFSHLIKSFSYKMDCGLMISILETVSSFSRLQSNVIDLNDHEVIISMKLMVSLLCDFIIDGVESFFVGCIDETSKTNAGRNVPSVSNSSVTVENKLSSVERQNKKIIQSPSNISNSKKRKSYFVQQIDHNWNLSLQSKSSNKTVTDLLDFDKKLQHKDSIISQDMPFSLKQAKRIFSLVSNQTSSNTGAKKSEKAFPLNQSSNDDVQELAIEKIIILITFTFECILDWIYAARYIILNDDKLFNTIVKACNIGISGDYFKNFDNASQLSFREDYNKNMYLSHIYYAANRLLSYIFNLNAVNHFKTSNCSVNVDQECDQFRHYVIDEDIIISLPIQAQYQNEIKVIIRNENGRFEWDVSITKDFLKLDDTLVKTKHIKKKSMTICRDYDMNKYPFDKASISYQYLYPSKIFNNYKSQQFLDCIPYKVDEEDLWRNDSLVFNDPVFQELKSCKKLISDWVNDSESDWNIMDEVCQPQRKCEDFNIIWWILTSLNYTRLSEPSRYCKKFCHLSSTSKKFKQNLNNLDSIDVIIEDVVFVTMFSQNDCISYSNSHKFWIFFNSIGEAARDTTYIDVIGYDKKIPRTRVWENDLNKIYFHIILPHEFEKKGLKFPLLKLNCSWSTFSILIWYINTCYDPEYKKHISERLTNYLNRSQDFFLNYSNLMYETVEICSISDFQYNIFMKSSVTLIPIICITEGFMVYWHTLYFFVIEKIISLSRLKRLENAKFFGCTSEKRSNLIFKIIQKFSRRISYHSFYNTFMDYNDKKN</sequence>
<dbReference type="Proteomes" id="UP000078046">
    <property type="component" value="Unassembled WGS sequence"/>
</dbReference>
<feature type="transmembrane region" description="Helical" evidence="1">
    <location>
        <begin position="1430"/>
        <end position="1452"/>
    </location>
</feature>
<feature type="domain" description="Ral GTPase-activating protein subunit alpha/beta N-terminal" evidence="2">
    <location>
        <begin position="149"/>
        <end position="272"/>
    </location>
</feature>
<name>A0A177BAP9_9BILA</name>
<evidence type="ECO:0000313" key="4">
    <source>
        <dbReference type="Proteomes" id="UP000078046"/>
    </source>
</evidence>
<comment type="caution">
    <text evidence="3">The sequence shown here is derived from an EMBL/GenBank/DDBJ whole genome shotgun (WGS) entry which is preliminary data.</text>
</comment>
<accession>A0A177BAP9</accession>
<dbReference type="GO" id="GO:0005096">
    <property type="term" value="F:GTPase activator activity"/>
    <property type="evidence" value="ECO:0007669"/>
    <property type="project" value="InterPro"/>
</dbReference>
<dbReference type="OrthoDB" id="10009983at2759"/>
<evidence type="ECO:0000259" key="2">
    <source>
        <dbReference type="Pfam" id="PF20412"/>
    </source>
</evidence>
<keyword evidence="4" id="KW-1185">Reference proteome</keyword>
<dbReference type="EMBL" id="LWCA01000129">
    <property type="protein sequence ID" value="OAF70611.1"/>
    <property type="molecule type" value="Genomic_DNA"/>
</dbReference>
<keyword evidence="1" id="KW-1133">Transmembrane helix</keyword>
<dbReference type="PANTHER" id="PTHR21344">
    <property type="entry name" value="RAL GTPASE-ACTIVATING PROTEIN SUBUNIT BETA"/>
    <property type="match status" value="1"/>
</dbReference>
<dbReference type="InterPro" id="IPR039930">
    <property type="entry name" value="RALGAPB"/>
</dbReference>
<organism evidence="3 4">
    <name type="scientific">Intoshia linei</name>
    <dbReference type="NCBI Taxonomy" id="1819745"/>
    <lineage>
        <taxon>Eukaryota</taxon>
        <taxon>Metazoa</taxon>
        <taxon>Spiralia</taxon>
        <taxon>Lophotrochozoa</taxon>
        <taxon>Mesozoa</taxon>
        <taxon>Orthonectida</taxon>
        <taxon>Rhopaluridae</taxon>
        <taxon>Intoshia</taxon>
    </lineage>
</organism>
<evidence type="ECO:0000313" key="3">
    <source>
        <dbReference type="EMBL" id="OAF70611.1"/>
    </source>
</evidence>
<evidence type="ECO:0000256" key="1">
    <source>
        <dbReference type="SAM" id="Phobius"/>
    </source>
</evidence>
<reference evidence="3 4" key="1">
    <citation type="submission" date="2016-04" db="EMBL/GenBank/DDBJ databases">
        <title>The genome of Intoshia linei affirms orthonectids as highly simplified spiralians.</title>
        <authorList>
            <person name="Mikhailov K.V."/>
            <person name="Slusarev G.S."/>
            <person name="Nikitin M.A."/>
            <person name="Logacheva M.D."/>
            <person name="Penin A."/>
            <person name="Aleoshin V."/>
            <person name="Panchin Y.V."/>
        </authorList>
    </citation>
    <scope>NUCLEOTIDE SEQUENCE [LARGE SCALE GENOMIC DNA]</scope>
    <source>
        <strain evidence="3">Intl2013</strain>
        <tissue evidence="3">Whole animal</tissue>
    </source>
</reference>
<dbReference type="PANTHER" id="PTHR21344:SF1">
    <property type="entry name" value="RAL GTPASE-ACTIVATING PROTEIN SUBUNIT BETA"/>
    <property type="match status" value="1"/>
</dbReference>
<proteinExistence type="predicted"/>
<protein>
    <recommendedName>
        <fullName evidence="2">Ral GTPase-activating protein subunit alpha/beta N-terminal domain-containing protein</fullName>
    </recommendedName>
</protein>
<dbReference type="InterPro" id="IPR046859">
    <property type="entry name" value="RGPA/RALGAPB_N"/>
</dbReference>
<dbReference type="Pfam" id="PF20412">
    <property type="entry name" value="RALGAPB_N"/>
    <property type="match status" value="1"/>
</dbReference>
<keyword evidence="1" id="KW-0812">Transmembrane</keyword>
<gene>
    <name evidence="3" type="ORF">A3Q56_01638</name>
</gene>
<keyword evidence="1" id="KW-0472">Membrane</keyword>